<keyword evidence="1" id="KW-1133">Transmembrane helix</keyword>
<feature type="transmembrane region" description="Helical" evidence="1">
    <location>
        <begin position="83"/>
        <end position="104"/>
    </location>
</feature>
<dbReference type="AlphaFoldDB" id="A0A2T0MI00"/>
<accession>A0A2T0MI00</accession>
<evidence type="ECO:0000313" key="2">
    <source>
        <dbReference type="EMBL" id="PRX57203.1"/>
    </source>
</evidence>
<dbReference type="OrthoDB" id="958761at2"/>
<reference evidence="2 3" key="1">
    <citation type="submission" date="2018-03" db="EMBL/GenBank/DDBJ databases">
        <title>Genomic Encyclopedia of Archaeal and Bacterial Type Strains, Phase II (KMG-II): from individual species to whole genera.</title>
        <authorList>
            <person name="Goeker M."/>
        </authorList>
    </citation>
    <scope>NUCLEOTIDE SEQUENCE [LARGE SCALE GENOMIC DNA]</scope>
    <source>
        <strain evidence="2 3">DSM 25027</strain>
    </source>
</reference>
<dbReference type="Pfam" id="PF14559">
    <property type="entry name" value="TPR_19"/>
    <property type="match status" value="1"/>
</dbReference>
<keyword evidence="1" id="KW-0472">Membrane</keyword>
<dbReference type="SUPFAM" id="SSF48452">
    <property type="entry name" value="TPR-like"/>
    <property type="match status" value="1"/>
</dbReference>
<gene>
    <name evidence="2" type="ORF">CLV81_1206</name>
</gene>
<protein>
    <submittedName>
        <fullName evidence="2">Tetratricopeptide repeat protein</fullName>
    </submittedName>
</protein>
<name>A0A2T0MI00_9FLAO</name>
<sequence>MSKYTPELFDLIEAYLSDSLDPTSKLEFEESLRRDPGLQEALEKHRTLHESMSNMDAVDFRKKLIKIEGELSDVKTKRLKGSWFNWQVAATVLVIISLGAFFLYQNATQEQLLFDTYFTVYPLDDVVRGNEEAHVKLAYENYAKEDYEGAIPALEKLIAETPGKHHLRMYLGNAYLKQGEVQKALGEFKQLTKVPAYEEQANWYMALCYLKIDDKDKTILLLKDLIAYDGIYKSKAKDLYDDLLKQKSPDDF</sequence>
<comment type="caution">
    <text evidence="2">The sequence shown here is derived from an EMBL/GenBank/DDBJ whole genome shotgun (WGS) entry which is preliminary data.</text>
</comment>
<evidence type="ECO:0000313" key="3">
    <source>
        <dbReference type="Proteomes" id="UP000237640"/>
    </source>
</evidence>
<keyword evidence="1" id="KW-0812">Transmembrane</keyword>
<keyword evidence="3" id="KW-1185">Reference proteome</keyword>
<dbReference type="EMBL" id="PVYX01000001">
    <property type="protein sequence ID" value="PRX57203.1"/>
    <property type="molecule type" value="Genomic_DNA"/>
</dbReference>
<dbReference type="Gene3D" id="1.25.40.10">
    <property type="entry name" value="Tetratricopeptide repeat domain"/>
    <property type="match status" value="1"/>
</dbReference>
<evidence type="ECO:0000256" key="1">
    <source>
        <dbReference type="SAM" id="Phobius"/>
    </source>
</evidence>
<organism evidence="2 3">
    <name type="scientific">Flagellimonas meridianipacifica</name>
    <dbReference type="NCBI Taxonomy" id="1080225"/>
    <lineage>
        <taxon>Bacteria</taxon>
        <taxon>Pseudomonadati</taxon>
        <taxon>Bacteroidota</taxon>
        <taxon>Flavobacteriia</taxon>
        <taxon>Flavobacteriales</taxon>
        <taxon>Flavobacteriaceae</taxon>
        <taxon>Flagellimonas</taxon>
    </lineage>
</organism>
<dbReference type="RefSeq" id="WP_106144112.1">
    <property type="nucleotide sequence ID" value="NZ_PVYX01000001.1"/>
</dbReference>
<proteinExistence type="predicted"/>
<dbReference type="Proteomes" id="UP000237640">
    <property type="component" value="Unassembled WGS sequence"/>
</dbReference>
<dbReference type="InterPro" id="IPR011990">
    <property type="entry name" value="TPR-like_helical_dom_sf"/>
</dbReference>